<organism evidence="3 4">
    <name type="scientific">Agromyces flavus</name>
    <dbReference type="NCBI Taxonomy" id="589382"/>
    <lineage>
        <taxon>Bacteria</taxon>
        <taxon>Bacillati</taxon>
        <taxon>Actinomycetota</taxon>
        <taxon>Actinomycetes</taxon>
        <taxon>Micrococcales</taxon>
        <taxon>Microbacteriaceae</taxon>
        <taxon>Agromyces</taxon>
    </lineage>
</organism>
<dbReference type="Proteomes" id="UP000199482">
    <property type="component" value="Chromosome I"/>
</dbReference>
<evidence type="ECO:0000313" key="3">
    <source>
        <dbReference type="EMBL" id="SDT39712.1"/>
    </source>
</evidence>
<dbReference type="Proteomes" id="UP000893823">
    <property type="component" value="Unassembled WGS sequence"/>
</dbReference>
<evidence type="ECO:0000256" key="1">
    <source>
        <dbReference type="SAM" id="MobiDB-lite"/>
    </source>
</evidence>
<reference evidence="2" key="3">
    <citation type="submission" date="2022-06" db="EMBL/GenBank/DDBJ databases">
        <title>Genomic Encyclopedia of Type Strains, Phase III (KMG-III): the genomes of soil and plant-associated and newly described type strains.</title>
        <authorList>
            <person name="Whitman W."/>
        </authorList>
    </citation>
    <scope>NUCLEOTIDE SEQUENCE</scope>
    <source>
        <strain evidence="2">CPCC 202695</strain>
    </source>
</reference>
<accession>A0A1H2A1V8</accession>
<dbReference type="AlphaFoldDB" id="A0A1H2A1V8"/>
<dbReference type="OrthoDB" id="9924398at2"/>
<sequence>MTSSDAIRGIPVPERSQPRGRSLRWRREQLIAAGLDEFTAHRLAKDAAVDVHAIIVSRERSRAAEAGRGGDGRSRGE</sequence>
<evidence type="ECO:0000313" key="4">
    <source>
        <dbReference type="Proteomes" id="UP000199482"/>
    </source>
</evidence>
<gene>
    <name evidence="2" type="ORF">BCL57_001532</name>
    <name evidence="3" type="ORF">SAMN04489721_3456</name>
</gene>
<evidence type="ECO:0000313" key="2">
    <source>
        <dbReference type="EMBL" id="MCP2367378.1"/>
    </source>
</evidence>
<dbReference type="STRING" id="589382.SAMN04489721_3456"/>
<dbReference type="RefSeq" id="WP_092675184.1">
    <property type="nucleotide sequence ID" value="NZ_BMDN01000002.1"/>
</dbReference>
<name>A0A1H2A1V8_9MICO</name>
<dbReference type="EMBL" id="SODL02000002">
    <property type="protein sequence ID" value="MCP2367378.1"/>
    <property type="molecule type" value="Genomic_DNA"/>
</dbReference>
<feature type="region of interest" description="Disordered" evidence="1">
    <location>
        <begin position="1"/>
        <end position="21"/>
    </location>
</feature>
<evidence type="ECO:0000313" key="5">
    <source>
        <dbReference type="Proteomes" id="UP000893823"/>
    </source>
</evidence>
<keyword evidence="5" id="KW-1185">Reference proteome</keyword>
<reference evidence="3" key="1">
    <citation type="submission" date="2016-10" db="EMBL/GenBank/DDBJ databases">
        <authorList>
            <person name="de Groot N.N."/>
        </authorList>
    </citation>
    <scope>NUCLEOTIDE SEQUENCE [LARGE SCALE GENOMIC DNA]</scope>
    <source>
        <strain evidence="3">CPCC 202695</strain>
    </source>
</reference>
<protein>
    <submittedName>
        <fullName evidence="3">Uncharacterized protein</fullName>
    </submittedName>
</protein>
<reference evidence="4" key="2">
    <citation type="submission" date="2016-10" db="EMBL/GenBank/DDBJ databases">
        <authorList>
            <person name="Varghese N."/>
            <person name="Submissions S."/>
        </authorList>
    </citation>
    <scope>NUCLEOTIDE SEQUENCE [LARGE SCALE GENOMIC DNA]</scope>
    <source>
        <strain evidence="4">CPCC 202695</strain>
    </source>
</reference>
<proteinExistence type="predicted"/>
<dbReference type="EMBL" id="LT629755">
    <property type="protein sequence ID" value="SDT39712.1"/>
    <property type="molecule type" value="Genomic_DNA"/>
</dbReference>